<keyword evidence="1" id="KW-0677">Repeat</keyword>
<dbReference type="SUPFAM" id="SSF48403">
    <property type="entry name" value="Ankyrin repeat"/>
    <property type="match status" value="1"/>
</dbReference>
<evidence type="ECO:0000256" key="1">
    <source>
        <dbReference type="ARBA" id="ARBA00022737"/>
    </source>
</evidence>
<dbReference type="Gene3D" id="1.25.40.20">
    <property type="entry name" value="Ankyrin repeat-containing domain"/>
    <property type="match status" value="2"/>
</dbReference>
<name>A0ABY8U8G9_TETOB</name>
<proteinExistence type="predicted"/>
<sequence length="353" mass="38395">MIGRAVLPVALLLLLLACSPSHSSPLHEAAVNQDIVLLKQLLDSGKYDVNERDASGRTPLVAALTTCSNYTTDRFPRMVPNGELHFCATGTAHGTSAILICVGADVNVDVFPKERPGYKLVHLAACSGANDIYELLTGGADPNARYRLPDGRTVTPLTYAAICAGAGKNSTEYGYQAVSIPTLLREGADPLPFGYGTPPSALMNPKPHPLSHCNKPGACSAAEVDRIWNAAWTSGKPIPGDLVYGLWRQLWDAQEAKHSNPKWQQLQMQIPGLAALGLPQCQTSDCQDRFKVARHDYMCNSTKLAIKNELWWRKQARNEAKAKPAGKSPNQQQQQQQQQPVKQSGRRLRAAAK</sequence>
<dbReference type="InterPro" id="IPR036770">
    <property type="entry name" value="Ankyrin_rpt-contain_sf"/>
</dbReference>
<organism evidence="5 6">
    <name type="scientific">Tetradesmus obliquus</name>
    <name type="common">Green alga</name>
    <name type="synonym">Acutodesmus obliquus</name>
    <dbReference type="NCBI Taxonomy" id="3088"/>
    <lineage>
        <taxon>Eukaryota</taxon>
        <taxon>Viridiplantae</taxon>
        <taxon>Chlorophyta</taxon>
        <taxon>core chlorophytes</taxon>
        <taxon>Chlorophyceae</taxon>
        <taxon>CS clade</taxon>
        <taxon>Sphaeropleales</taxon>
        <taxon>Scenedesmaceae</taxon>
        <taxon>Tetradesmus</taxon>
    </lineage>
</organism>
<dbReference type="InterPro" id="IPR002110">
    <property type="entry name" value="Ankyrin_rpt"/>
</dbReference>
<dbReference type="PANTHER" id="PTHR24189:SF50">
    <property type="entry name" value="ANKYRIN REPEAT AND SOCS BOX PROTEIN 2"/>
    <property type="match status" value="1"/>
</dbReference>
<evidence type="ECO:0000256" key="3">
    <source>
        <dbReference type="SAM" id="MobiDB-lite"/>
    </source>
</evidence>
<gene>
    <name evidence="5" type="ORF">OEZ85_013400</name>
</gene>
<accession>A0ABY8U8G9</accession>
<feature type="compositionally biased region" description="Basic residues" evidence="3">
    <location>
        <begin position="344"/>
        <end position="353"/>
    </location>
</feature>
<protein>
    <submittedName>
        <fullName evidence="5">Uncharacterized protein</fullName>
    </submittedName>
</protein>
<dbReference type="InterPro" id="IPR050745">
    <property type="entry name" value="Multifunctional_regulatory"/>
</dbReference>
<evidence type="ECO:0000313" key="5">
    <source>
        <dbReference type="EMBL" id="WIA16746.1"/>
    </source>
</evidence>
<evidence type="ECO:0000256" key="2">
    <source>
        <dbReference type="ARBA" id="ARBA00023043"/>
    </source>
</evidence>
<evidence type="ECO:0000256" key="4">
    <source>
        <dbReference type="SAM" id="SignalP"/>
    </source>
</evidence>
<feature type="chain" id="PRO_5047155924" evidence="4">
    <location>
        <begin position="24"/>
        <end position="353"/>
    </location>
</feature>
<keyword evidence="4" id="KW-0732">Signal</keyword>
<evidence type="ECO:0000313" key="6">
    <source>
        <dbReference type="Proteomes" id="UP001244341"/>
    </source>
</evidence>
<reference evidence="5 6" key="1">
    <citation type="submission" date="2023-05" db="EMBL/GenBank/DDBJ databases">
        <title>A 100% complete, gapless, phased diploid assembly of the Scenedesmus obliquus UTEX 3031 genome.</title>
        <authorList>
            <person name="Biondi T.C."/>
            <person name="Hanschen E.R."/>
            <person name="Kwon T."/>
            <person name="Eng W."/>
            <person name="Kruse C.P.S."/>
            <person name="Koehler S.I."/>
            <person name="Kunde Y."/>
            <person name="Gleasner C.D."/>
            <person name="You Mak K.T."/>
            <person name="Polle J."/>
            <person name="Hovde B.T."/>
            <person name="Starkenburg S.R."/>
        </authorList>
    </citation>
    <scope>NUCLEOTIDE SEQUENCE [LARGE SCALE GENOMIC DNA]</scope>
    <source>
        <strain evidence="5 6">DOE0152z</strain>
    </source>
</reference>
<dbReference type="SMART" id="SM00248">
    <property type="entry name" value="ANK"/>
    <property type="match status" value="2"/>
</dbReference>
<feature type="signal peptide" evidence="4">
    <location>
        <begin position="1"/>
        <end position="23"/>
    </location>
</feature>
<dbReference type="EMBL" id="CP126214">
    <property type="protein sequence ID" value="WIA16746.1"/>
    <property type="molecule type" value="Genomic_DNA"/>
</dbReference>
<dbReference type="PROSITE" id="PS51257">
    <property type="entry name" value="PROKAR_LIPOPROTEIN"/>
    <property type="match status" value="1"/>
</dbReference>
<dbReference type="PANTHER" id="PTHR24189">
    <property type="entry name" value="MYOTROPHIN"/>
    <property type="match status" value="1"/>
</dbReference>
<keyword evidence="6" id="KW-1185">Reference proteome</keyword>
<dbReference type="Proteomes" id="UP001244341">
    <property type="component" value="Chromosome 7b"/>
</dbReference>
<feature type="region of interest" description="Disordered" evidence="3">
    <location>
        <begin position="315"/>
        <end position="353"/>
    </location>
</feature>
<keyword evidence="2" id="KW-0040">ANK repeat</keyword>